<comment type="caution">
    <text evidence="2">The sequence shown here is derived from an EMBL/GenBank/DDBJ whole genome shotgun (WGS) entry which is preliminary data.</text>
</comment>
<dbReference type="PROSITE" id="PS50925">
    <property type="entry name" value="BLUF"/>
    <property type="match status" value="1"/>
</dbReference>
<dbReference type="InterPro" id="IPR007024">
    <property type="entry name" value="BLUF_domain"/>
</dbReference>
<gene>
    <name evidence="2" type="ORF">C7451_11085</name>
</gene>
<dbReference type="InterPro" id="IPR036046">
    <property type="entry name" value="Acylphosphatase-like_dom_sf"/>
</dbReference>
<dbReference type="Gene3D" id="3.30.70.100">
    <property type="match status" value="1"/>
</dbReference>
<dbReference type="Pfam" id="PF04940">
    <property type="entry name" value="BLUF"/>
    <property type="match status" value="1"/>
</dbReference>
<dbReference type="AlphaFoldDB" id="A0A2V3UXF9"/>
<dbReference type="SMART" id="SM01034">
    <property type="entry name" value="BLUF"/>
    <property type="match status" value="1"/>
</dbReference>
<sequence>MQRAQPIEQILYISTVSPRETVDLPAILAVARRNNDADAITGLLMFNGKRFLQVLEGPQDAVERTFERIRRDSRHRAQVVLARKTVEQREFGEWSMAYRDRSHRDGAEIVNDICSKTAAANPNLRAELVAFARQLQE</sequence>
<dbReference type="RefSeq" id="WP_110299498.1">
    <property type="nucleotide sequence ID" value="NZ_QJJM01000010.1"/>
</dbReference>
<dbReference type="SUPFAM" id="SSF54975">
    <property type="entry name" value="Acylphosphatase/BLUF domain-like"/>
    <property type="match status" value="1"/>
</dbReference>
<dbReference type="GO" id="GO:0009882">
    <property type="term" value="F:blue light photoreceptor activity"/>
    <property type="evidence" value="ECO:0007669"/>
    <property type="project" value="InterPro"/>
</dbReference>
<feature type="domain" description="BLUF" evidence="1">
    <location>
        <begin position="7"/>
        <end position="97"/>
    </location>
</feature>
<organism evidence="2 3">
    <name type="scientific">Blastomonas natatoria</name>
    <dbReference type="NCBI Taxonomy" id="34015"/>
    <lineage>
        <taxon>Bacteria</taxon>
        <taxon>Pseudomonadati</taxon>
        <taxon>Pseudomonadota</taxon>
        <taxon>Alphaproteobacteria</taxon>
        <taxon>Sphingomonadales</taxon>
        <taxon>Sphingomonadaceae</taxon>
        <taxon>Blastomonas</taxon>
    </lineage>
</organism>
<dbReference type="GO" id="GO:0071949">
    <property type="term" value="F:FAD binding"/>
    <property type="evidence" value="ECO:0007669"/>
    <property type="project" value="InterPro"/>
</dbReference>
<dbReference type="Proteomes" id="UP000248014">
    <property type="component" value="Unassembled WGS sequence"/>
</dbReference>
<proteinExistence type="predicted"/>
<evidence type="ECO:0000259" key="1">
    <source>
        <dbReference type="PROSITE" id="PS50925"/>
    </source>
</evidence>
<protein>
    <submittedName>
        <fullName evidence="2">FAD-dependent sensor of blue light</fullName>
    </submittedName>
</protein>
<dbReference type="OrthoDB" id="196105at2"/>
<reference evidence="2 3" key="1">
    <citation type="submission" date="2018-05" db="EMBL/GenBank/DDBJ databases">
        <title>Genomic Encyclopedia of Type Strains, Phase IV (KMG-IV): sequencing the most valuable type-strain genomes for metagenomic binning, comparative biology and taxonomic classification.</title>
        <authorList>
            <person name="Goeker M."/>
        </authorList>
    </citation>
    <scope>NUCLEOTIDE SEQUENCE [LARGE SCALE GENOMIC DNA]</scope>
    <source>
        <strain evidence="2 3">DSM 3183</strain>
    </source>
</reference>
<dbReference type="EMBL" id="QJJM01000010">
    <property type="protein sequence ID" value="PXW73358.1"/>
    <property type="molecule type" value="Genomic_DNA"/>
</dbReference>
<accession>A0A2V3UXF9</accession>
<name>A0A2V3UXF9_9SPHN</name>
<evidence type="ECO:0000313" key="2">
    <source>
        <dbReference type="EMBL" id="PXW73358.1"/>
    </source>
</evidence>
<keyword evidence="3" id="KW-1185">Reference proteome</keyword>
<evidence type="ECO:0000313" key="3">
    <source>
        <dbReference type="Proteomes" id="UP000248014"/>
    </source>
</evidence>